<organism evidence="1 2">
    <name type="scientific">Exiguobacterium aurantiacum</name>
    <dbReference type="NCBI Taxonomy" id="33987"/>
    <lineage>
        <taxon>Bacteria</taxon>
        <taxon>Bacillati</taxon>
        <taxon>Bacillota</taxon>
        <taxon>Bacilli</taxon>
        <taxon>Bacillales</taxon>
        <taxon>Bacillales Family XII. Incertae Sedis</taxon>
        <taxon>Exiguobacterium</taxon>
    </lineage>
</organism>
<dbReference type="Proteomes" id="UP001060325">
    <property type="component" value="Chromosome"/>
</dbReference>
<evidence type="ECO:0000313" key="1">
    <source>
        <dbReference type="EMBL" id="UTT41491.1"/>
    </source>
</evidence>
<evidence type="ECO:0000313" key="2">
    <source>
        <dbReference type="Proteomes" id="UP001060325"/>
    </source>
</evidence>
<sequence length="117" mass="14189">MTLLSFHIDNTNEQLYQGNLLVSEDEMVEPLTLELIERLVFGSEFIKCFITQHHSLRRIQLEKQPLDQLQKMWEKTFKHHLTFDHAFSLDDFPHGYCWTTRVWQGHDCWYLVFTEHH</sequence>
<dbReference type="RefSeq" id="WP_255176243.1">
    <property type="nucleotide sequence ID" value="NZ_CP101462.1"/>
</dbReference>
<keyword evidence="2" id="KW-1185">Reference proteome</keyword>
<dbReference type="EMBL" id="CP101462">
    <property type="protein sequence ID" value="UTT41491.1"/>
    <property type="molecule type" value="Genomic_DNA"/>
</dbReference>
<reference evidence="1" key="1">
    <citation type="submission" date="2022-07" db="EMBL/GenBank/DDBJ databases">
        <title>Complete genome of CX2.</title>
        <authorList>
            <person name="Cao G."/>
        </authorList>
    </citation>
    <scope>NUCLEOTIDE SEQUENCE</scope>
    <source>
        <strain evidence="1">CX2</strain>
    </source>
</reference>
<gene>
    <name evidence="1" type="ORF">NMQ00_07895</name>
</gene>
<name>A0ABY5FJ36_9BACL</name>
<proteinExistence type="predicted"/>
<accession>A0ABY5FJ36</accession>
<protein>
    <submittedName>
        <fullName evidence="1">Uncharacterized protein</fullName>
    </submittedName>
</protein>